<evidence type="ECO:0000256" key="4">
    <source>
        <dbReference type="ARBA" id="ARBA00013457"/>
    </source>
</evidence>
<evidence type="ECO:0000313" key="14">
    <source>
        <dbReference type="Proteomes" id="UP000187608"/>
    </source>
</evidence>
<evidence type="ECO:0000256" key="5">
    <source>
        <dbReference type="ARBA" id="ARBA00022575"/>
    </source>
</evidence>
<evidence type="ECO:0000256" key="6">
    <source>
        <dbReference type="ARBA" id="ARBA00022630"/>
    </source>
</evidence>
<dbReference type="OrthoDB" id="9778912at2"/>
<evidence type="ECO:0000256" key="7">
    <source>
        <dbReference type="ARBA" id="ARBA00022643"/>
    </source>
</evidence>
<keyword evidence="10 13" id="KW-0503">Monooxygenase</keyword>
<dbReference type="PANTHER" id="PTHR42747:SF3">
    <property type="entry name" value="NITRONATE MONOOXYGENASE-RELATED"/>
    <property type="match status" value="1"/>
</dbReference>
<dbReference type="FunFam" id="3.20.20.70:FF:000154">
    <property type="entry name" value="Probable nitronate monooxygenase"/>
    <property type="match status" value="1"/>
</dbReference>
<keyword evidence="6" id="KW-0285">Flavoprotein</keyword>
<dbReference type="AlphaFoldDB" id="A0A1N7INK0"/>
<dbReference type="GO" id="GO:0009636">
    <property type="term" value="P:response to toxic substance"/>
    <property type="evidence" value="ECO:0007669"/>
    <property type="project" value="UniProtKB-KW"/>
</dbReference>
<evidence type="ECO:0000256" key="1">
    <source>
        <dbReference type="ARBA" id="ARBA00001917"/>
    </source>
</evidence>
<name>A0A1N7INK0_9BACI</name>
<dbReference type="EMBL" id="FTOC01000001">
    <property type="protein sequence ID" value="SIS38654.1"/>
    <property type="molecule type" value="Genomic_DNA"/>
</dbReference>
<dbReference type="Gene3D" id="3.20.20.70">
    <property type="entry name" value="Aldolase class I"/>
    <property type="match status" value="1"/>
</dbReference>
<dbReference type="InterPro" id="IPR013785">
    <property type="entry name" value="Aldolase_TIM"/>
</dbReference>
<dbReference type="GO" id="GO:0000166">
    <property type="term" value="F:nucleotide binding"/>
    <property type="evidence" value="ECO:0007669"/>
    <property type="project" value="UniProtKB-KW"/>
</dbReference>
<dbReference type="RefSeq" id="WP_076556882.1">
    <property type="nucleotide sequence ID" value="NZ_FTOC01000001.1"/>
</dbReference>
<reference evidence="14" key="1">
    <citation type="submission" date="2017-01" db="EMBL/GenBank/DDBJ databases">
        <authorList>
            <person name="Varghese N."/>
            <person name="Submissions S."/>
        </authorList>
    </citation>
    <scope>NUCLEOTIDE SEQUENCE [LARGE SCALE GENOMIC DNA]</scope>
    <source>
        <strain evidence="14">DSM 23127</strain>
    </source>
</reference>
<dbReference type="Proteomes" id="UP000187608">
    <property type="component" value="Unassembled WGS sequence"/>
</dbReference>
<evidence type="ECO:0000256" key="11">
    <source>
        <dbReference type="ARBA" id="ARBA00031155"/>
    </source>
</evidence>
<comment type="similarity">
    <text evidence="3">Belongs to the nitronate monooxygenase family. NMO class I subfamily.</text>
</comment>
<dbReference type="GO" id="GO:0018580">
    <property type="term" value="F:nitronate monooxygenase activity"/>
    <property type="evidence" value="ECO:0007669"/>
    <property type="project" value="InterPro"/>
</dbReference>
<dbReference type="InterPro" id="IPR004136">
    <property type="entry name" value="NMO"/>
</dbReference>
<keyword evidence="8" id="KW-0547">Nucleotide-binding</keyword>
<dbReference type="CDD" id="cd04730">
    <property type="entry name" value="NPD_like"/>
    <property type="match status" value="1"/>
</dbReference>
<proteinExistence type="inferred from homology"/>
<evidence type="ECO:0000256" key="8">
    <source>
        <dbReference type="ARBA" id="ARBA00022741"/>
    </source>
</evidence>
<keyword evidence="9" id="KW-0560">Oxidoreductase</keyword>
<evidence type="ECO:0000313" key="13">
    <source>
        <dbReference type="EMBL" id="SIS38654.1"/>
    </source>
</evidence>
<dbReference type="SUPFAM" id="SSF51412">
    <property type="entry name" value="Inosine monophosphate dehydrogenase (IMPDH)"/>
    <property type="match status" value="1"/>
</dbReference>
<comment type="function">
    <text evidence="2">Nitronate monooxygenase that uses molecular oxygen to catalyze the oxidative denitrification of alkyl nitronates. Acts on propionate 3-nitronate (P3N), the presumed physiological substrate. Probably functions in the detoxification of P3N, a metabolic poison produced by plants and fungi as a defense mechanism.</text>
</comment>
<gene>
    <name evidence="13" type="ORF">SAMN05421687_101643</name>
</gene>
<comment type="cofactor">
    <cofactor evidence="1">
        <name>FMN</name>
        <dbReference type="ChEBI" id="CHEBI:58210"/>
    </cofactor>
</comment>
<evidence type="ECO:0000256" key="3">
    <source>
        <dbReference type="ARBA" id="ARBA00009881"/>
    </source>
</evidence>
<sequence length="345" mass="36569">MNKTRVTELLGIEVPVIQAGMAGGVTTPELIAAVSEAGGFGTLGAGYMEPEAMKESIREVKKQTSSPFGVNLFVPEEDKSTDNDTEEAMEALHPFHEELEMKDAVRPESPSVFYEQVEGALAETVPVVSFTFGVPPEDVVTSLKQAGITLIGTATTVEEALLNEEAGMDAVVVQGSEAGGHRGTFNGRFDKAAIGLMSLLPQVADHISIPIIAAGGIMDKRGMDAASALGAEGIQLGTAFVTVKESGAEAVHKGAILKATEADTVVTSVFSGKPARGLDNRFIQEMEGRKTLGYPLQNSLTKPIRKEAERQQNTEFMSLWSGQSPRLAQDVSAAEVIRNLIGPWG</sequence>
<evidence type="ECO:0000256" key="10">
    <source>
        <dbReference type="ARBA" id="ARBA00023033"/>
    </source>
</evidence>
<accession>A0A1N7INK0</accession>
<evidence type="ECO:0000256" key="12">
    <source>
        <dbReference type="ARBA" id="ARBA00049401"/>
    </source>
</evidence>
<dbReference type="Pfam" id="PF03060">
    <property type="entry name" value="NMO"/>
    <property type="match status" value="1"/>
</dbReference>
<keyword evidence="14" id="KW-1185">Reference proteome</keyword>
<keyword evidence="5" id="KW-0216">Detoxification</keyword>
<organism evidence="13 14">
    <name type="scientific">Salimicrobium flavidum</name>
    <dbReference type="NCBI Taxonomy" id="570947"/>
    <lineage>
        <taxon>Bacteria</taxon>
        <taxon>Bacillati</taxon>
        <taxon>Bacillota</taxon>
        <taxon>Bacilli</taxon>
        <taxon>Bacillales</taxon>
        <taxon>Bacillaceae</taxon>
        <taxon>Salimicrobium</taxon>
    </lineage>
</organism>
<dbReference type="PANTHER" id="PTHR42747">
    <property type="entry name" value="NITRONATE MONOOXYGENASE-RELATED"/>
    <property type="match status" value="1"/>
</dbReference>
<comment type="catalytic activity">
    <reaction evidence="12">
        <text>3 propionate 3-nitronate + 3 O2 + H2O = 3 3-oxopropanoate + 2 nitrate + nitrite + H2O2 + 3 H(+)</text>
        <dbReference type="Rhea" id="RHEA:57332"/>
        <dbReference type="ChEBI" id="CHEBI:15377"/>
        <dbReference type="ChEBI" id="CHEBI:15378"/>
        <dbReference type="ChEBI" id="CHEBI:15379"/>
        <dbReference type="ChEBI" id="CHEBI:16240"/>
        <dbReference type="ChEBI" id="CHEBI:16301"/>
        <dbReference type="ChEBI" id="CHEBI:17632"/>
        <dbReference type="ChEBI" id="CHEBI:33190"/>
        <dbReference type="ChEBI" id="CHEBI:136067"/>
    </reaction>
</comment>
<dbReference type="STRING" id="570947.SAMN05421687_101643"/>
<evidence type="ECO:0000256" key="2">
    <source>
        <dbReference type="ARBA" id="ARBA00003535"/>
    </source>
</evidence>
<keyword evidence="7" id="KW-0288">FMN</keyword>
<protein>
    <recommendedName>
        <fullName evidence="4">Probable nitronate monooxygenase</fullName>
    </recommendedName>
    <alternativeName>
        <fullName evidence="11">Propionate 3-nitronate monooxygenase</fullName>
    </alternativeName>
</protein>
<evidence type="ECO:0000256" key="9">
    <source>
        <dbReference type="ARBA" id="ARBA00023002"/>
    </source>
</evidence>